<dbReference type="Proteomes" id="UP001596470">
    <property type="component" value="Unassembled WGS sequence"/>
</dbReference>
<dbReference type="Gene3D" id="1.20.1250.20">
    <property type="entry name" value="MFS general substrate transporter like domains"/>
    <property type="match status" value="1"/>
</dbReference>
<dbReference type="Gene3D" id="1.20.1720.10">
    <property type="entry name" value="Multidrug resistance protein D"/>
    <property type="match status" value="1"/>
</dbReference>
<keyword evidence="7 8" id="KW-0472">Membrane</keyword>
<evidence type="ECO:0000256" key="3">
    <source>
        <dbReference type="ARBA" id="ARBA00022448"/>
    </source>
</evidence>
<protein>
    <submittedName>
        <fullName evidence="10">DHA2 family efflux MFS transporter permease subunit</fullName>
    </submittedName>
</protein>
<organism evidence="10 11">
    <name type="scientific">Glycomyces mayteni</name>
    <dbReference type="NCBI Taxonomy" id="543887"/>
    <lineage>
        <taxon>Bacteria</taxon>
        <taxon>Bacillati</taxon>
        <taxon>Actinomycetota</taxon>
        <taxon>Actinomycetes</taxon>
        <taxon>Glycomycetales</taxon>
        <taxon>Glycomycetaceae</taxon>
        <taxon>Glycomyces</taxon>
    </lineage>
</organism>
<evidence type="ECO:0000259" key="9">
    <source>
        <dbReference type="PROSITE" id="PS50850"/>
    </source>
</evidence>
<feature type="transmembrane region" description="Helical" evidence="8">
    <location>
        <begin position="306"/>
        <end position="328"/>
    </location>
</feature>
<evidence type="ECO:0000256" key="1">
    <source>
        <dbReference type="ARBA" id="ARBA00004651"/>
    </source>
</evidence>
<keyword evidence="4" id="KW-1003">Cell membrane</keyword>
<dbReference type="Pfam" id="PF07690">
    <property type="entry name" value="MFS_1"/>
    <property type="match status" value="1"/>
</dbReference>
<dbReference type="PANTHER" id="PTHR42718:SF9">
    <property type="entry name" value="MAJOR FACILITATOR SUPERFAMILY MULTIDRUG TRANSPORTER MFSC"/>
    <property type="match status" value="1"/>
</dbReference>
<dbReference type="InterPro" id="IPR020846">
    <property type="entry name" value="MFS_dom"/>
</dbReference>
<comment type="subcellular location">
    <subcellularLocation>
        <location evidence="1">Cell membrane</location>
        <topology evidence="1">Multi-pass membrane protein</topology>
    </subcellularLocation>
</comment>
<feature type="transmembrane region" description="Helical" evidence="8">
    <location>
        <begin position="168"/>
        <end position="187"/>
    </location>
</feature>
<dbReference type="EMBL" id="JBHSYS010000002">
    <property type="protein sequence ID" value="MFC6957600.1"/>
    <property type="molecule type" value="Genomic_DNA"/>
</dbReference>
<feature type="transmembrane region" description="Helical" evidence="8">
    <location>
        <begin position="365"/>
        <end position="384"/>
    </location>
</feature>
<evidence type="ECO:0000256" key="6">
    <source>
        <dbReference type="ARBA" id="ARBA00022989"/>
    </source>
</evidence>
<evidence type="ECO:0000313" key="10">
    <source>
        <dbReference type="EMBL" id="MFC6957600.1"/>
    </source>
</evidence>
<dbReference type="InterPro" id="IPR011701">
    <property type="entry name" value="MFS"/>
</dbReference>
<feature type="transmembrane region" description="Helical" evidence="8">
    <location>
        <begin position="437"/>
        <end position="455"/>
    </location>
</feature>
<dbReference type="InterPro" id="IPR036259">
    <property type="entry name" value="MFS_trans_sf"/>
</dbReference>
<evidence type="ECO:0000313" key="11">
    <source>
        <dbReference type="Proteomes" id="UP001596470"/>
    </source>
</evidence>
<reference evidence="11" key="1">
    <citation type="journal article" date="2019" name="Int. J. Syst. Evol. Microbiol.">
        <title>The Global Catalogue of Microorganisms (GCM) 10K type strain sequencing project: providing services to taxonomists for standard genome sequencing and annotation.</title>
        <authorList>
            <consortium name="The Broad Institute Genomics Platform"/>
            <consortium name="The Broad Institute Genome Sequencing Center for Infectious Disease"/>
            <person name="Wu L."/>
            <person name="Ma J."/>
        </authorList>
    </citation>
    <scope>NUCLEOTIDE SEQUENCE [LARGE SCALE GENOMIC DNA]</scope>
    <source>
        <strain evidence="11">KACC 12634</strain>
    </source>
</reference>
<feature type="transmembrane region" description="Helical" evidence="8">
    <location>
        <begin position="12"/>
        <end position="36"/>
    </location>
</feature>
<feature type="domain" description="Major facilitator superfamily (MFS) profile" evidence="9">
    <location>
        <begin position="16"/>
        <end position="460"/>
    </location>
</feature>
<feature type="transmembrane region" description="Helical" evidence="8">
    <location>
        <begin position="340"/>
        <end position="359"/>
    </location>
</feature>
<keyword evidence="6 8" id="KW-1133">Transmembrane helix</keyword>
<evidence type="ECO:0000256" key="4">
    <source>
        <dbReference type="ARBA" id="ARBA00022475"/>
    </source>
</evidence>
<evidence type="ECO:0000256" key="8">
    <source>
        <dbReference type="SAM" id="Phobius"/>
    </source>
</evidence>
<keyword evidence="11" id="KW-1185">Reference proteome</keyword>
<keyword evidence="5 8" id="KW-0812">Transmembrane</keyword>
<evidence type="ECO:0000256" key="5">
    <source>
        <dbReference type="ARBA" id="ARBA00022692"/>
    </source>
</evidence>
<accession>A0ABW2D5J6</accession>
<gene>
    <name evidence="10" type="ORF">ACFQS3_10390</name>
</gene>
<comment type="similarity">
    <text evidence="2">Belongs to the major facilitator superfamily. EmrB family.</text>
</comment>
<feature type="transmembrane region" description="Helical" evidence="8">
    <location>
        <begin position="234"/>
        <end position="254"/>
    </location>
</feature>
<feature type="transmembrane region" description="Helical" evidence="8">
    <location>
        <begin position="275"/>
        <end position="300"/>
    </location>
</feature>
<feature type="transmembrane region" description="Helical" evidence="8">
    <location>
        <begin position="405"/>
        <end position="425"/>
    </location>
</feature>
<dbReference type="SUPFAM" id="SSF103473">
    <property type="entry name" value="MFS general substrate transporter"/>
    <property type="match status" value="1"/>
</dbReference>
<feature type="transmembrane region" description="Helical" evidence="8">
    <location>
        <begin position="207"/>
        <end position="228"/>
    </location>
</feature>
<feature type="transmembrane region" description="Helical" evidence="8">
    <location>
        <begin position="48"/>
        <end position="70"/>
    </location>
</feature>
<comment type="caution">
    <text evidence="10">The sequence shown here is derived from an EMBL/GenBank/DDBJ whole genome shotgun (WGS) entry which is preliminary data.</text>
</comment>
<dbReference type="NCBIfam" id="TIGR00711">
    <property type="entry name" value="efflux_EmrB"/>
    <property type="match status" value="1"/>
</dbReference>
<sequence length="477" mass="48689">MSSTGNDRLDAALLRLVGVILLGGVLGLLSSTMVAVGLDLLAAEFDASLATIGWASTGFLLAVTVAIPFTTWAVDRFGGKRMWLVGLALFAAASLAAAFAWDAGSLIAFRVLQGFGAGILDPLVLILLARAAGPARAGRVMGLMGVVLSLGPVVGPIFGGAVLDRLDWHWMFYLSVLIAAVVFALSLRALPADPPREVGQERPRLDVIGLALIGPGVAALILAASQAAEHSAFAVWQTLLPLAAGAVLLAVYAIRALRPGSAPLIDLRMFANPGFSASVAIMGLTGVVMYASLIVLPLYYQQAHGSSVLAAGLLIAPFGLGGTVSMPLAGWISDRIGSRVLARAGATVLLACAIGLTRLDADTPLEWPVAATLAMGLASGFVSAPTMGSLYRALPASQVAQGSSVLYTLNQLGGSIGVAVVALILTTAAEGRGFPNVYWFLAAVLAAVLAATWALPGGAPPPEAESRTEAEAGAVRS</sequence>
<name>A0ABW2D5J6_9ACTN</name>
<dbReference type="PROSITE" id="PS50850">
    <property type="entry name" value="MFS"/>
    <property type="match status" value="1"/>
</dbReference>
<proteinExistence type="inferred from homology"/>
<evidence type="ECO:0000256" key="2">
    <source>
        <dbReference type="ARBA" id="ARBA00008537"/>
    </source>
</evidence>
<dbReference type="RefSeq" id="WP_382349456.1">
    <property type="nucleotide sequence ID" value="NZ_JBHMBP010000002.1"/>
</dbReference>
<evidence type="ECO:0000256" key="7">
    <source>
        <dbReference type="ARBA" id="ARBA00023136"/>
    </source>
</evidence>
<dbReference type="PANTHER" id="PTHR42718">
    <property type="entry name" value="MAJOR FACILITATOR SUPERFAMILY MULTIDRUG TRANSPORTER MFSC"/>
    <property type="match status" value="1"/>
</dbReference>
<feature type="transmembrane region" description="Helical" evidence="8">
    <location>
        <begin position="140"/>
        <end position="162"/>
    </location>
</feature>
<dbReference type="InterPro" id="IPR004638">
    <property type="entry name" value="EmrB-like"/>
</dbReference>
<feature type="transmembrane region" description="Helical" evidence="8">
    <location>
        <begin position="107"/>
        <end position="128"/>
    </location>
</feature>
<feature type="transmembrane region" description="Helical" evidence="8">
    <location>
        <begin position="82"/>
        <end position="101"/>
    </location>
</feature>
<keyword evidence="3" id="KW-0813">Transport</keyword>